<proteinExistence type="predicted"/>
<dbReference type="PANTHER" id="PTHR43649:SF12">
    <property type="entry name" value="DIACETYLCHITOBIOSE BINDING PROTEIN DASA"/>
    <property type="match status" value="1"/>
</dbReference>
<keyword evidence="2" id="KW-1185">Reference proteome</keyword>
<gene>
    <name evidence="1" type="ORF">GCM10010911_45550</name>
</gene>
<dbReference type="Proteomes" id="UP000612456">
    <property type="component" value="Unassembled WGS sequence"/>
</dbReference>
<organism evidence="1 2">
    <name type="scientific">Paenibacillus nasutitermitis</name>
    <dbReference type="NCBI Taxonomy" id="1652958"/>
    <lineage>
        <taxon>Bacteria</taxon>
        <taxon>Bacillati</taxon>
        <taxon>Bacillota</taxon>
        <taxon>Bacilli</taxon>
        <taxon>Bacillales</taxon>
        <taxon>Paenibacillaceae</taxon>
        <taxon>Paenibacillus</taxon>
    </lineage>
</organism>
<protein>
    <recommendedName>
        <fullName evidence="3">ABC transporter substrate-binding protein</fullName>
    </recommendedName>
</protein>
<comment type="caution">
    <text evidence="1">The sequence shown here is derived from an EMBL/GenBank/DDBJ whole genome shotgun (WGS) entry which is preliminary data.</text>
</comment>
<dbReference type="AlphaFoldDB" id="A0A917DYI2"/>
<reference evidence="1" key="2">
    <citation type="submission" date="2020-09" db="EMBL/GenBank/DDBJ databases">
        <authorList>
            <person name="Sun Q."/>
            <person name="Zhou Y."/>
        </authorList>
    </citation>
    <scope>NUCLEOTIDE SEQUENCE</scope>
    <source>
        <strain evidence="1">CGMCC 1.15178</strain>
    </source>
</reference>
<dbReference type="PANTHER" id="PTHR43649">
    <property type="entry name" value="ARABINOSE-BINDING PROTEIN-RELATED"/>
    <property type="match status" value="1"/>
</dbReference>
<name>A0A917DYI2_9BACL</name>
<accession>A0A917DYI2</accession>
<dbReference type="InterPro" id="IPR050490">
    <property type="entry name" value="Bact_solute-bd_prot1"/>
</dbReference>
<dbReference type="SUPFAM" id="SSF53850">
    <property type="entry name" value="Periplasmic binding protein-like II"/>
    <property type="match status" value="1"/>
</dbReference>
<dbReference type="InterPro" id="IPR006059">
    <property type="entry name" value="SBP"/>
</dbReference>
<sequence length="476" mass="51219">MPLEVQVAYTWFESGGTTLNGGKRSVKKGTLSKALCAVALVSLLLVGCSGNSGNESGEKAADGKVTINYWGSMTPEFTDYLVKKVEETYPDINLKISAIPGVTGGGDPFINAAAAGTLPDLFNSNPTGGSTYSDMGITNPLSTFSDFKEAVANVDPNLIETGRMGDGEVHNLITYGATPVMVYYNTKLWQEAGLTKADIPTTWTKFVEVAKKLTKSTAGGKTDQYGLELITDGRGGGFNFQLGYALYWSITGNPNAGFLSKDGKQVILDKQAYAKTIGLVSDLILKEKTSPPERTQDIFPTGTIGMALNGPGFATVLEDPDKSKVVGQWDLFPLPTLGLGKGTSNALPVGGRTIMMSRNTKHPEEAWKVIKILMSDEVQMQVYKDLGEFPVSKTVQADPEFASDKVVSAFLNQDNTQVNGRDPFYYSLISDNLSPAYNEVLAGKAKPEQAVDAAVTKLQQLIDEDQKSREVLLNNK</sequence>
<evidence type="ECO:0000313" key="2">
    <source>
        <dbReference type="Proteomes" id="UP000612456"/>
    </source>
</evidence>
<dbReference type="Pfam" id="PF01547">
    <property type="entry name" value="SBP_bac_1"/>
    <property type="match status" value="1"/>
</dbReference>
<dbReference type="EMBL" id="BMHP01000003">
    <property type="protein sequence ID" value="GGD82332.1"/>
    <property type="molecule type" value="Genomic_DNA"/>
</dbReference>
<evidence type="ECO:0008006" key="3">
    <source>
        <dbReference type="Google" id="ProtNLM"/>
    </source>
</evidence>
<evidence type="ECO:0000313" key="1">
    <source>
        <dbReference type="EMBL" id="GGD82332.1"/>
    </source>
</evidence>
<reference evidence="1" key="1">
    <citation type="journal article" date="2014" name="Int. J. Syst. Evol. Microbiol.">
        <title>Complete genome sequence of Corynebacterium casei LMG S-19264T (=DSM 44701T), isolated from a smear-ripened cheese.</title>
        <authorList>
            <consortium name="US DOE Joint Genome Institute (JGI-PGF)"/>
            <person name="Walter F."/>
            <person name="Albersmeier A."/>
            <person name="Kalinowski J."/>
            <person name="Ruckert C."/>
        </authorList>
    </citation>
    <scope>NUCLEOTIDE SEQUENCE</scope>
    <source>
        <strain evidence="1">CGMCC 1.15178</strain>
    </source>
</reference>
<dbReference type="Gene3D" id="3.40.190.10">
    <property type="entry name" value="Periplasmic binding protein-like II"/>
    <property type="match status" value="1"/>
</dbReference>